<feature type="region of interest" description="Disordered" evidence="1">
    <location>
        <begin position="1"/>
        <end position="25"/>
    </location>
</feature>
<evidence type="ECO:0000313" key="3">
    <source>
        <dbReference type="Proteomes" id="UP001295444"/>
    </source>
</evidence>
<name>A0AAD1R4H6_PELCU</name>
<organism evidence="2 3">
    <name type="scientific">Pelobates cultripes</name>
    <name type="common">Western spadefoot toad</name>
    <dbReference type="NCBI Taxonomy" id="61616"/>
    <lineage>
        <taxon>Eukaryota</taxon>
        <taxon>Metazoa</taxon>
        <taxon>Chordata</taxon>
        <taxon>Craniata</taxon>
        <taxon>Vertebrata</taxon>
        <taxon>Euteleostomi</taxon>
        <taxon>Amphibia</taxon>
        <taxon>Batrachia</taxon>
        <taxon>Anura</taxon>
        <taxon>Pelobatoidea</taxon>
        <taxon>Pelobatidae</taxon>
        <taxon>Pelobates</taxon>
    </lineage>
</organism>
<feature type="region of interest" description="Disordered" evidence="1">
    <location>
        <begin position="79"/>
        <end position="109"/>
    </location>
</feature>
<reference evidence="2" key="1">
    <citation type="submission" date="2022-03" db="EMBL/GenBank/DDBJ databases">
        <authorList>
            <person name="Alioto T."/>
            <person name="Alioto T."/>
            <person name="Gomez Garrido J."/>
        </authorList>
    </citation>
    <scope>NUCLEOTIDE SEQUENCE</scope>
</reference>
<dbReference type="Proteomes" id="UP001295444">
    <property type="component" value="Chromosome 01"/>
</dbReference>
<dbReference type="EMBL" id="OW240912">
    <property type="protein sequence ID" value="CAH2223555.1"/>
    <property type="molecule type" value="Genomic_DNA"/>
</dbReference>
<sequence>MDDVEVVAQSRKVREPSMGLGDGAPPQVDAVEGRGSGMVQLHCQAAGSVAPQSEEAALGMGPAVVSSGSPGLQITGPSARKMAPGGGRWNSKAAVSRTTSVAGGASHEQ</sequence>
<keyword evidence="3" id="KW-1185">Reference proteome</keyword>
<proteinExistence type="predicted"/>
<feature type="non-terminal residue" evidence="2">
    <location>
        <position position="109"/>
    </location>
</feature>
<evidence type="ECO:0000256" key="1">
    <source>
        <dbReference type="SAM" id="MobiDB-lite"/>
    </source>
</evidence>
<accession>A0AAD1R4H6</accession>
<evidence type="ECO:0000313" key="2">
    <source>
        <dbReference type="EMBL" id="CAH2223555.1"/>
    </source>
</evidence>
<protein>
    <submittedName>
        <fullName evidence="2">Uncharacterized protein</fullName>
    </submittedName>
</protein>
<dbReference type="AlphaFoldDB" id="A0AAD1R4H6"/>
<gene>
    <name evidence="2" type="ORF">PECUL_23A034692</name>
</gene>